<dbReference type="EMBL" id="CP081303">
    <property type="protein sequence ID" value="QZE15429.1"/>
    <property type="molecule type" value="Genomic_DNA"/>
</dbReference>
<keyword evidence="2" id="KW-1185">Reference proteome</keyword>
<evidence type="ECO:0000313" key="1">
    <source>
        <dbReference type="EMBL" id="QZE15429.1"/>
    </source>
</evidence>
<protein>
    <submittedName>
        <fullName evidence="1">Uncharacterized protein</fullName>
    </submittedName>
</protein>
<sequence>MNHNQETSVLHKIAGKWRFNEDFGMGSDTGYALLKVKDDQVVGKIKVTEQIEGDASFVVEHQIEGEVDGDSFRFRSVKSNILYSLEPIHYELDQWEGTFTEEGKIVGASIDDQGTCGVFVMERFPESESEL</sequence>
<organism evidence="1 2">
    <name type="scientific">Halosquirtibacter laminarini</name>
    <dbReference type="NCBI Taxonomy" id="3374600"/>
    <lineage>
        <taxon>Bacteria</taxon>
        <taxon>Pseudomonadati</taxon>
        <taxon>Bacteroidota</taxon>
        <taxon>Bacteroidia</taxon>
        <taxon>Marinilabiliales</taxon>
        <taxon>Prolixibacteraceae</taxon>
        <taxon>Halosquirtibacter</taxon>
    </lineage>
</organism>
<evidence type="ECO:0000313" key="2">
    <source>
        <dbReference type="Proteomes" id="UP000826212"/>
    </source>
</evidence>
<accession>A0AC61NRA2</accession>
<dbReference type="Proteomes" id="UP000826212">
    <property type="component" value="Chromosome"/>
</dbReference>
<gene>
    <name evidence="1" type="ORF">K4L44_06245</name>
</gene>
<proteinExistence type="predicted"/>
<reference evidence="1" key="1">
    <citation type="submission" date="2021-08" db="EMBL/GenBank/DDBJ databases">
        <title>Novel anaerobic bacterium isolated from sea squirt in East Sea, Republic of Korea.</title>
        <authorList>
            <person name="Nguyen T.H."/>
            <person name="Li Z."/>
            <person name="Lee Y.-J."/>
            <person name="Ko J."/>
            <person name="Kim S.-G."/>
        </authorList>
    </citation>
    <scope>NUCLEOTIDE SEQUENCE</scope>
    <source>
        <strain evidence="1">KCTC 25031</strain>
    </source>
</reference>
<name>A0AC61NRA2_9BACT</name>